<name>A0A0H5SIJ6_HERHM</name>
<dbReference type="RefSeq" id="WP_158245937.1">
    <property type="nucleotide sequence ID" value="NZ_CVTD020000017.1"/>
</dbReference>
<protein>
    <submittedName>
        <fullName evidence="1">Uncharacterized protein</fullName>
    </submittedName>
</protein>
<gene>
    <name evidence="1" type="ORF">HHT355_1720</name>
</gene>
<evidence type="ECO:0000313" key="1">
    <source>
        <dbReference type="EMBL" id="CRZ34920.1"/>
    </source>
</evidence>
<dbReference type="Proteomes" id="UP000236497">
    <property type="component" value="Unassembled WGS sequence"/>
</dbReference>
<evidence type="ECO:0000313" key="2">
    <source>
        <dbReference type="Proteomes" id="UP000236497"/>
    </source>
</evidence>
<dbReference type="AlphaFoldDB" id="A0A0H5SIJ6"/>
<dbReference type="EMBL" id="CVTD020000017">
    <property type="protein sequence ID" value="CRZ34920.1"/>
    <property type="molecule type" value="Genomic_DNA"/>
</dbReference>
<keyword evidence="2" id="KW-1185">Reference proteome</keyword>
<organism evidence="1 2">
    <name type="scientific">Herbinix hemicellulosilytica</name>
    <dbReference type="NCBI Taxonomy" id="1564487"/>
    <lineage>
        <taxon>Bacteria</taxon>
        <taxon>Bacillati</taxon>
        <taxon>Bacillota</taxon>
        <taxon>Clostridia</taxon>
        <taxon>Lachnospirales</taxon>
        <taxon>Lachnospiraceae</taxon>
        <taxon>Herbinix</taxon>
    </lineage>
</organism>
<sequence>MFISKKRIQVIERRIADLEKQVQGQQDIKLKIDDKKLYSSIGKSSLSVTNNGIIAQVQ</sequence>
<accession>A0A0H5SIJ6</accession>
<proteinExistence type="predicted"/>
<reference evidence="1 2" key="1">
    <citation type="submission" date="2015-06" db="EMBL/GenBank/DDBJ databases">
        <authorList>
            <person name="Wibberg Daniel"/>
        </authorList>
    </citation>
    <scope>NUCLEOTIDE SEQUENCE [LARGE SCALE GENOMIC DNA]</scope>
    <source>
        <strain evidence="1 2">T3/55T</strain>
    </source>
</reference>